<proteinExistence type="predicted"/>
<dbReference type="RefSeq" id="WP_111440857.1">
    <property type="nucleotide sequence ID" value="NZ_QKZI01000010.1"/>
</dbReference>
<protein>
    <submittedName>
        <fullName evidence="9">AbrB family transcriptional regulator</fullName>
    </submittedName>
</protein>
<dbReference type="GO" id="GO:0042802">
    <property type="term" value="F:identical protein binding"/>
    <property type="evidence" value="ECO:0007669"/>
    <property type="project" value="UniProtKB-ARBA"/>
</dbReference>
<dbReference type="NCBIfam" id="TIGR02851">
    <property type="entry name" value="spore_V_T"/>
    <property type="match status" value="1"/>
</dbReference>
<dbReference type="NCBIfam" id="TIGR01439">
    <property type="entry name" value="lp_hng_hel_AbrB"/>
    <property type="match status" value="1"/>
</dbReference>
<dbReference type="GO" id="GO:0030435">
    <property type="term" value="P:sporulation resulting in formation of a cellular spore"/>
    <property type="evidence" value="ECO:0007669"/>
    <property type="project" value="UniProtKB-KW"/>
</dbReference>
<dbReference type="Gene3D" id="3.30.450.40">
    <property type="match status" value="1"/>
</dbReference>
<gene>
    <name evidence="9" type="ORF">C7437_11030</name>
</gene>
<evidence type="ECO:0000256" key="1">
    <source>
        <dbReference type="ARBA" id="ARBA00022491"/>
    </source>
</evidence>
<name>A0A2W7P950_9BACI</name>
<evidence type="ECO:0000256" key="4">
    <source>
        <dbReference type="ARBA" id="ARBA00023125"/>
    </source>
</evidence>
<evidence type="ECO:0000256" key="2">
    <source>
        <dbReference type="ARBA" id="ARBA00022969"/>
    </source>
</evidence>
<dbReference type="InterPro" id="IPR014213">
    <property type="entry name" value="SpoVT"/>
</dbReference>
<comment type="caution">
    <text evidence="9">The sequence shown here is derived from an EMBL/GenBank/DDBJ whole genome shotgun (WGS) entry which is preliminary data.</text>
</comment>
<reference evidence="9 10" key="1">
    <citation type="submission" date="2018-06" db="EMBL/GenBank/DDBJ databases">
        <title>Genomic Encyclopedia of Type Strains, Phase IV (KMG-IV): sequencing the most valuable type-strain genomes for metagenomic binning, comparative biology and taxonomic classification.</title>
        <authorList>
            <person name="Goeker M."/>
        </authorList>
    </citation>
    <scope>NUCLEOTIDE SEQUENCE [LARGE SCALE GENOMIC DNA]</scope>
    <source>
        <strain evidence="9 10">DSM 5</strain>
    </source>
</reference>
<dbReference type="PANTHER" id="PTHR36432">
    <property type="match status" value="1"/>
</dbReference>
<dbReference type="Pfam" id="PF04014">
    <property type="entry name" value="MazE_antitoxin"/>
    <property type="match status" value="1"/>
</dbReference>
<evidence type="ECO:0000256" key="6">
    <source>
        <dbReference type="ARBA" id="ARBA00023163"/>
    </source>
</evidence>
<dbReference type="InterPro" id="IPR037914">
    <property type="entry name" value="SpoVT-AbrB_sf"/>
</dbReference>
<evidence type="ECO:0000259" key="8">
    <source>
        <dbReference type="PROSITE" id="PS51740"/>
    </source>
</evidence>
<dbReference type="SUPFAM" id="SSF89447">
    <property type="entry name" value="AbrB/MazE/MraZ-like"/>
    <property type="match status" value="1"/>
</dbReference>
<keyword evidence="10" id="KW-1185">Reference proteome</keyword>
<accession>A0A2W7P950</accession>
<dbReference type="EMBL" id="QKZI01000010">
    <property type="protein sequence ID" value="PZX02831.1"/>
    <property type="molecule type" value="Genomic_DNA"/>
</dbReference>
<dbReference type="OrthoDB" id="9782993at2"/>
<evidence type="ECO:0000256" key="3">
    <source>
        <dbReference type="ARBA" id="ARBA00023015"/>
    </source>
</evidence>
<keyword evidence="1" id="KW-0678">Repressor</keyword>
<dbReference type="PROSITE" id="PS51740">
    <property type="entry name" value="SPOVT_ABRB"/>
    <property type="match status" value="1"/>
</dbReference>
<dbReference type="SMART" id="SM00966">
    <property type="entry name" value="SpoVT_AbrB"/>
    <property type="match status" value="1"/>
</dbReference>
<dbReference type="PIRSF" id="PIRSF026579">
    <property type="entry name" value="Spore_V_T"/>
    <property type="match status" value="1"/>
</dbReference>
<dbReference type="InterPro" id="IPR029016">
    <property type="entry name" value="GAF-like_dom_sf"/>
</dbReference>
<keyword evidence="6" id="KW-0804">Transcription</keyword>
<evidence type="ECO:0000313" key="9">
    <source>
        <dbReference type="EMBL" id="PZX02831.1"/>
    </source>
</evidence>
<evidence type="ECO:0000256" key="5">
    <source>
        <dbReference type="ARBA" id="ARBA00023159"/>
    </source>
</evidence>
<keyword evidence="4 7" id="KW-0238">DNA-binding</keyword>
<dbReference type="AlphaFoldDB" id="A0A2W7P950"/>
<dbReference type="Pfam" id="PF15714">
    <property type="entry name" value="SpoVT_C"/>
    <property type="match status" value="1"/>
</dbReference>
<evidence type="ECO:0000313" key="10">
    <source>
        <dbReference type="Proteomes" id="UP000248646"/>
    </source>
</evidence>
<dbReference type="PANTHER" id="PTHR36432:SF1">
    <property type="entry name" value="STAGE V SPORULATION PROTEIN T"/>
    <property type="match status" value="1"/>
</dbReference>
<dbReference type="FunFam" id="2.10.260.10:FF:000001">
    <property type="entry name" value="Stage V sporulation protein T"/>
    <property type="match status" value="1"/>
</dbReference>
<keyword evidence="3" id="KW-0805">Transcription regulation</keyword>
<organism evidence="9 10">
    <name type="scientific">Psychrobacillus insolitus</name>
    <dbReference type="NCBI Taxonomy" id="1461"/>
    <lineage>
        <taxon>Bacteria</taxon>
        <taxon>Bacillati</taxon>
        <taxon>Bacillota</taxon>
        <taxon>Bacilli</taxon>
        <taxon>Bacillales</taxon>
        <taxon>Bacillaceae</taxon>
        <taxon>Psychrobacillus</taxon>
    </lineage>
</organism>
<evidence type="ECO:0000256" key="7">
    <source>
        <dbReference type="PROSITE-ProRule" id="PRU01076"/>
    </source>
</evidence>
<dbReference type="InterPro" id="IPR052731">
    <property type="entry name" value="B_subtilis_Trans_State_Reg"/>
</dbReference>
<dbReference type="Proteomes" id="UP000248646">
    <property type="component" value="Unassembled WGS sequence"/>
</dbReference>
<dbReference type="GO" id="GO:0003677">
    <property type="term" value="F:DNA binding"/>
    <property type="evidence" value="ECO:0007669"/>
    <property type="project" value="UniProtKB-UniRule"/>
</dbReference>
<keyword evidence="2" id="KW-0749">Sporulation</keyword>
<sequence>MKATGIVRRIDDLGRVVIPKEIRRTLRIREGDPLEIFTDREGEVILKKYSPISELGEFAKEYAETLYETLGTPVLISDRDEMIAVAGLTKKDYMNRRLSPDVDELLAKRTIITEKHENTVEWVQGVVETVKSYCIAPIISSGDSIGAVFLLSKVHFVGEAELKSVETAANFLAKQMES</sequence>
<dbReference type="Gene3D" id="2.10.260.10">
    <property type="match status" value="1"/>
</dbReference>
<feature type="domain" description="SpoVT-AbrB" evidence="8">
    <location>
        <begin position="5"/>
        <end position="51"/>
    </location>
</feature>
<dbReference type="InterPro" id="IPR007159">
    <property type="entry name" value="SpoVT-AbrB_dom"/>
</dbReference>
<keyword evidence="5" id="KW-0010">Activator</keyword>